<evidence type="ECO:0000256" key="2">
    <source>
        <dbReference type="ARBA" id="ARBA00010992"/>
    </source>
</evidence>
<sequence length="544" mass="59785">MAQKIENDLDRTAETTQPNGVITRYPPSIAGNDDENSTVWKTVKNNPLILLCCFYANLGAFMYGFDNITLSLCLDMAPFVMKFGDLVDGQYVVAAYWQSLWNAIPQLMTGVGAWTSGPIADRLGRRWTMFIAGIFSVVGVAIVYTAESNGQFLGGKMVNAIGLGMALASGQTYISEITPLKVRGIALALYTFCLSVGYLIAASISFTRVTIMDDSAYKVLFAAEWCWPAAIMAGAFLVPESPYFLIRKNRIEAANKSLSRLHHRNERSVQATLLSIQGVIQHESESGHSTFIECFKGTNWRRTRIVLYANGLSQMTGAVFLNNAPYFMVLAGLSATNVAMIVEVGIALSIISSIFTFWGMTFLGRRALVLGGTAFAGVLFFIMGICAALPNQNGGTRWAVAITLQMAWLSIGPANGPALAVAGEVSTMRLRAKTLAIGFFFNYFYSTVWNVVVPYMFNPGYGNLGGELGWVFFGTCLISLAILWFELPDTKDLTAAQIDERFEIRVRTRGFRNKDYQESQTSGKDIEMDQVEQVSDRDTVSQPT</sequence>
<dbReference type="InterPro" id="IPR020846">
    <property type="entry name" value="MFS_dom"/>
</dbReference>
<gene>
    <name evidence="9" type="ORF">SUNI508_09831</name>
</gene>
<organism evidence="9 10">
    <name type="scientific">Seiridium unicorne</name>
    <dbReference type="NCBI Taxonomy" id="138068"/>
    <lineage>
        <taxon>Eukaryota</taxon>
        <taxon>Fungi</taxon>
        <taxon>Dikarya</taxon>
        <taxon>Ascomycota</taxon>
        <taxon>Pezizomycotina</taxon>
        <taxon>Sordariomycetes</taxon>
        <taxon>Xylariomycetidae</taxon>
        <taxon>Amphisphaeriales</taxon>
        <taxon>Sporocadaceae</taxon>
        <taxon>Seiridium</taxon>
    </lineage>
</organism>
<evidence type="ECO:0000313" key="10">
    <source>
        <dbReference type="Proteomes" id="UP001408356"/>
    </source>
</evidence>
<feature type="transmembrane region" description="Helical" evidence="7">
    <location>
        <begin position="435"/>
        <end position="457"/>
    </location>
</feature>
<feature type="transmembrane region" description="Helical" evidence="7">
    <location>
        <begin position="187"/>
        <end position="207"/>
    </location>
</feature>
<evidence type="ECO:0000256" key="1">
    <source>
        <dbReference type="ARBA" id="ARBA00004141"/>
    </source>
</evidence>
<dbReference type="Pfam" id="PF00083">
    <property type="entry name" value="Sugar_tr"/>
    <property type="match status" value="1"/>
</dbReference>
<feature type="region of interest" description="Disordered" evidence="6">
    <location>
        <begin position="514"/>
        <end position="544"/>
    </location>
</feature>
<dbReference type="PROSITE" id="PS50850">
    <property type="entry name" value="MFS"/>
    <property type="match status" value="1"/>
</dbReference>
<protein>
    <submittedName>
        <fullName evidence="9">MFS sugar transporter-like protein</fullName>
    </submittedName>
</protein>
<dbReference type="InterPro" id="IPR036259">
    <property type="entry name" value="MFS_trans_sf"/>
</dbReference>
<evidence type="ECO:0000256" key="6">
    <source>
        <dbReference type="SAM" id="MobiDB-lite"/>
    </source>
</evidence>
<dbReference type="InterPro" id="IPR005828">
    <property type="entry name" value="MFS_sugar_transport-like"/>
</dbReference>
<evidence type="ECO:0000313" key="9">
    <source>
        <dbReference type="EMBL" id="KAK9416058.1"/>
    </source>
</evidence>
<feature type="transmembrane region" description="Helical" evidence="7">
    <location>
        <begin position="402"/>
        <end position="423"/>
    </location>
</feature>
<dbReference type="EMBL" id="JARVKF010000409">
    <property type="protein sequence ID" value="KAK9416058.1"/>
    <property type="molecule type" value="Genomic_DNA"/>
</dbReference>
<dbReference type="Gene3D" id="1.20.1250.20">
    <property type="entry name" value="MFS general substrate transporter like domains"/>
    <property type="match status" value="1"/>
</dbReference>
<dbReference type="SUPFAM" id="SSF103473">
    <property type="entry name" value="MFS general substrate transporter"/>
    <property type="match status" value="1"/>
</dbReference>
<dbReference type="InterPro" id="IPR050360">
    <property type="entry name" value="MFS_Sugar_Transporters"/>
</dbReference>
<accession>A0ABR2UN48</accession>
<evidence type="ECO:0000256" key="5">
    <source>
        <dbReference type="ARBA" id="ARBA00023136"/>
    </source>
</evidence>
<feature type="transmembrane region" description="Helical" evidence="7">
    <location>
        <begin position="48"/>
        <end position="65"/>
    </location>
</feature>
<evidence type="ECO:0000256" key="7">
    <source>
        <dbReference type="SAM" id="Phobius"/>
    </source>
</evidence>
<evidence type="ECO:0000256" key="3">
    <source>
        <dbReference type="ARBA" id="ARBA00022692"/>
    </source>
</evidence>
<keyword evidence="3 7" id="KW-0812">Transmembrane</keyword>
<name>A0ABR2UN48_9PEZI</name>
<dbReference type="InterPro" id="IPR005829">
    <property type="entry name" value="Sugar_transporter_CS"/>
</dbReference>
<comment type="caution">
    <text evidence="9">The sequence shown here is derived from an EMBL/GenBank/DDBJ whole genome shotgun (WGS) entry which is preliminary data.</text>
</comment>
<feature type="compositionally biased region" description="Basic and acidic residues" evidence="6">
    <location>
        <begin position="534"/>
        <end position="544"/>
    </location>
</feature>
<evidence type="ECO:0000259" key="8">
    <source>
        <dbReference type="PROSITE" id="PS50850"/>
    </source>
</evidence>
<dbReference type="PANTHER" id="PTHR48022">
    <property type="entry name" value="PLASTIDIC GLUCOSE TRANSPORTER 4"/>
    <property type="match status" value="1"/>
</dbReference>
<reference evidence="9 10" key="1">
    <citation type="journal article" date="2024" name="J. Plant Pathol.">
        <title>Sequence and assembly of the genome of Seiridium unicorne, isolate CBS 538.82, causal agent of cypress canker disease.</title>
        <authorList>
            <person name="Scali E."/>
            <person name="Rocca G.D."/>
            <person name="Danti R."/>
            <person name="Garbelotto M."/>
            <person name="Barberini S."/>
            <person name="Baroncelli R."/>
            <person name="Emiliani G."/>
        </authorList>
    </citation>
    <scope>NUCLEOTIDE SEQUENCE [LARGE SCALE GENOMIC DNA]</scope>
    <source>
        <strain evidence="9 10">BM-138-508</strain>
    </source>
</reference>
<keyword evidence="4 7" id="KW-1133">Transmembrane helix</keyword>
<feature type="transmembrane region" description="Helical" evidence="7">
    <location>
        <begin position="338"/>
        <end position="360"/>
    </location>
</feature>
<feature type="transmembrane region" description="Helical" evidence="7">
    <location>
        <begin position="127"/>
        <end position="145"/>
    </location>
</feature>
<keyword evidence="10" id="KW-1185">Reference proteome</keyword>
<comment type="similarity">
    <text evidence="2">Belongs to the major facilitator superfamily. Sugar transporter (TC 2.A.1.1) family.</text>
</comment>
<dbReference type="Proteomes" id="UP001408356">
    <property type="component" value="Unassembled WGS sequence"/>
</dbReference>
<keyword evidence="5 7" id="KW-0472">Membrane</keyword>
<comment type="subcellular location">
    <subcellularLocation>
        <location evidence="1">Membrane</location>
        <topology evidence="1">Multi-pass membrane protein</topology>
    </subcellularLocation>
</comment>
<dbReference type="PANTHER" id="PTHR48022:SF5">
    <property type="entry name" value="ALPHA-GLUCOSIDES PERMEASE MPH2-RELATED"/>
    <property type="match status" value="1"/>
</dbReference>
<feature type="transmembrane region" description="Helical" evidence="7">
    <location>
        <begin position="469"/>
        <end position="487"/>
    </location>
</feature>
<proteinExistence type="inferred from homology"/>
<feature type="transmembrane region" description="Helical" evidence="7">
    <location>
        <begin position="157"/>
        <end position="175"/>
    </location>
</feature>
<dbReference type="PROSITE" id="PS00216">
    <property type="entry name" value="SUGAR_TRANSPORT_1"/>
    <property type="match status" value="1"/>
</dbReference>
<feature type="transmembrane region" description="Helical" evidence="7">
    <location>
        <begin position="305"/>
        <end position="326"/>
    </location>
</feature>
<feature type="domain" description="Major facilitator superfamily (MFS) profile" evidence="8">
    <location>
        <begin position="52"/>
        <end position="491"/>
    </location>
</feature>
<feature type="transmembrane region" description="Helical" evidence="7">
    <location>
        <begin position="367"/>
        <end position="390"/>
    </location>
</feature>
<evidence type="ECO:0000256" key="4">
    <source>
        <dbReference type="ARBA" id="ARBA00022989"/>
    </source>
</evidence>